<evidence type="ECO:0000256" key="4">
    <source>
        <dbReference type="ARBA" id="ARBA00022692"/>
    </source>
</evidence>
<dbReference type="NCBIfam" id="TIGR01097">
    <property type="entry name" value="PhnE"/>
    <property type="match status" value="1"/>
</dbReference>
<gene>
    <name evidence="9" type="primary">phnE</name>
    <name evidence="9" type="ORF">PZ740_05485</name>
</gene>
<dbReference type="RefSeq" id="WP_327788255.1">
    <property type="nucleotide sequence ID" value="NZ_JARGEQ010000047.1"/>
</dbReference>
<dbReference type="GO" id="GO:0015416">
    <property type="term" value="F:ABC-type phosphonate transporter activity"/>
    <property type="evidence" value="ECO:0007669"/>
    <property type="project" value="InterPro"/>
</dbReference>
<comment type="caution">
    <text evidence="9">The sequence shown here is derived from an EMBL/GenBank/DDBJ whole genome shotgun (WGS) entry which is preliminary data.</text>
</comment>
<keyword evidence="5 7" id="KW-1133">Transmembrane helix</keyword>
<protein>
    <submittedName>
        <fullName evidence="9">Phosphonate ABC transporter, permease protein PhnE</fullName>
    </submittedName>
</protein>
<name>A0AAP3UZP6_9PROT</name>
<dbReference type="Proteomes" id="UP001301140">
    <property type="component" value="Unassembled WGS sequence"/>
</dbReference>
<feature type="transmembrane region" description="Helical" evidence="7">
    <location>
        <begin position="31"/>
        <end position="51"/>
    </location>
</feature>
<evidence type="ECO:0000256" key="6">
    <source>
        <dbReference type="ARBA" id="ARBA00023136"/>
    </source>
</evidence>
<dbReference type="EMBL" id="JARGEQ010000047">
    <property type="protein sequence ID" value="MDF1585834.1"/>
    <property type="molecule type" value="Genomic_DNA"/>
</dbReference>
<keyword evidence="3" id="KW-1003">Cell membrane</keyword>
<dbReference type="GO" id="GO:0005886">
    <property type="term" value="C:plasma membrane"/>
    <property type="evidence" value="ECO:0007669"/>
    <property type="project" value="UniProtKB-SubCell"/>
</dbReference>
<keyword evidence="4 7" id="KW-0812">Transmembrane</keyword>
<keyword evidence="10" id="KW-1185">Reference proteome</keyword>
<dbReference type="CDD" id="cd06261">
    <property type="entry name" value="TM_PBP2"/>
    <property type="match status" value="1"/>
</dbReference>
<comment type="subcellular location">
    <subcellularLocation>
        <location evidence="1 7">Cell membrane</location>
        <topology evidence="1 7">Multi-pass membrane protein</topology>
    </subcellularLocation>
</comment>
<evidence type="ECO:0000256" key="2">
    <source>
        <dbReference type="ARBA" id="ARBA00022448"/>
    </source>
</evidence>
<feature type="transmembrane region" description="Helical" evidence="7">
    <location>
        <begin position="154"/>
        <end position="177"/>
    </location>
</feature>
<evidence type="ECO:0000256" key="7">
    <source>
        <dbReference type="RuleBase" id="RU363032"/>
    </source>
</evidence>
<feature type="domain" description="ABC transmembrane type-1" evidence="8">
    <location>
        <begin position="102"/>
        <end position="285"/>
    </location>
</feature>
<reference evidence="9 10" key="1">
    <citation type="submission" date="2023-03" db="EMBL/GenBank/DDBJ databases">
        <title>YIM 152171 draft genome.</title>
        <authorList>
            <person name="Yang Z."/>
        </authorList>
    </citation>
    <scope>NUCLEOTIDE SEQUENCE [LARGE SCALE GENOMIC DNA]</scope>
    <source>
        <strain evidence="9 10">YIM 152171</strain>
    </source>
</reference>
<evidence type="ECO:0000313" key="10">
    <source>
        <dbReference type="Proteomes" id="UP001301140"/>
    </source>
</evidence>
<dbReference type="Pfam" id="PF00528">
    <property type="entry name" value="BPD_transp_1"/>
    <property type="match status" value="1"/>
</dbReference>
<proteinExistence type="inferred from homology"/>
<dbReference type="AlphaFoldDB" id="A0AAP3UZP6"/>
<feature type="transmembrane region" description="Helical" evidence="7">
    <location>
        <begin position="267"/>
        <end position="285"/>
    </location>
</feature>
<dbReference type="InterPro" id="IPR035906">
    <property type="entry name" value="MetI-like_sf"/>
</dbReference>
<keyword evidence="2 7" id="KW-0813">Transport</keyword>
<evidence type="ECO:0000313" key="9">
    <source>
        <dbReference type="EMBL" id="MDF1585834.1"/>
    </source>
</evidence>
<sequence length="299" mass="32647">MPTGADRGGGPIDRVRADLDQLRRQRQRQTLIFGAVFLVALALSIDFTRFLPDRLAAGLPRIGSYLYDTLPTLDPAVLFADSKAEGSLAYWYFNLPKYLQLLFETVNMALLGTLLGFGGGFLLCFPASRNVAPGRWIAVAARRITELQRAVPEIVYALLFVWAFGIGPLAGITAIAIHTSGALAKLFSEVVENASLRPVEGVRAAGGSWFDEMRYGILPQVLPNFLSYALLRFEINIRSSAIIGFVGAGGIGQELYYVISFNFYEEVSAILLLVVLTVMAVDHLSDRLRQGAIGKESLA</sequence>
<comment type="similarity">
    <text evidence="7">Belongs to the binding-protein-dependent transport system permease family.</text>
</comment>
<evidence type="ECO:0000259" key="8">
    <source>
        <dbReference type="PROSITE" id="PS50928"/>
    </source>
</evidence>
<dbReference type="PROSITE" id="PS50928">
    <property type="entry name" value="ABC_TM1"/>
    <property type="match status" value="1"/>
</dbReference>
<feature type="transmembrane region" description="Helical" evidence="7">
    <location>
        <begin position="101"/>
        <end position="125"/>
    </location>
</feature>
<dbReference type="PANTHER" id="PTHR30043:SF1">
    <property type="entry name" value="ABC TRANSPORT SYSTEM PERMEASE PROTEIN P69"/>
    <property type="match status" value="1"/>
</dbReference>
<keyword evidence="6 7" id="KW-0472">Membrane</keyword>
<dbReference type="InterPro" id="IPR005769">
    <property type="entry name" value="PhnE/PtxC"/>
</dbReference>
<dbReference type="PANTHER" id="PTHR30043">
    <property type="entry name" value="PHOSPHONATES TRANSPORT SYSTEM PERMEASE PROTEIN"/>
    <property type="match status" value="1"/>
</dbReference>
<organism evidence="9 10">
    <name type="scientific">Marinimicrococcus flavescens</name>
    <dbReference type="NCBI Taxonomy" id="3031815"/>
    <lineage>
        <taxon>Bacteria</taxon>
        <taxon>Pseudomonadati</taxon>
        <taxon>Pseudomonadota</taxon>
        <taxon>Alphaproteobacteria</taxon>
        <taxon>Geminicoccales</taxon>
        <taxon>Geminicoccaceae</taxon>
        <taxon>Marinimicrococcus</taxon>
    </lineage>
</organism>
<evidence type="ECO:0000256" key="3">
    <source>
        <dbReference type="ARBA" id="ARBA00022475"/>
    </source>
</evidence>
<dbReference type="InterPro" id="IPR000515">
    <property type="entry name" value="MetI-like"/>
</dbReference>
<dbReference type="Gene3D" id="1.10.3720.10">
    <property type="entry name" value="MetI-like"/>
    <property type="match status" value="1"/>
</dbReference>
<evidence type="ECO:0000256" key="1">
    <source>
        <dbReference type="ARBA" id="ARBA00004651"/>
    </source>
</evidence>
<accession>A0AAP3UZP6</accession>
<evidence type="ECO:0000256" key="5">
    <source>
        <dbReference type="ARBA" id="ARBA00022989"/>
    </source>
</evidence>
<dbReference type="SUPFAM" id="SSF161098">
    <property type="entry name" value="MetI-like"/>
    <property type="match status" value="1"/>
</dbReference>